<dbReference type="InterPro" id="IPR054092">
    <property type="entry name" value="Cep192-like_D6"/>
</dbReference>
<dbReference type="EnsemblMetazoa" id="SMAR000310-RA">
    <property type="protein sequence ID" value="SMAR000310-PA"/>
    <property type="gene ID" value="SMAR000310"/>
</dbReference>
<evidence type="ECO:0000259" key="7">
    <source>
        <dbReference type="Pfam" id="PF22073"/>
    </source>
</evidence>
<dbReference type="InterPro" id="IPR039103">
    <property type="entry name" value="Spd-2/CEP192"/>
</dbReference>
<dbReference type="GO" id="GO:0005814">
    <property type="term" value="C:centriole"/>
    <property type="evidence" value="ECO:0007669"/>
    <property type="project" value="TreeGrafter"/>
</dbReference>
<dbReference type="PANTHER" id="PTHR16029">
    <property type="entry name" value="CENTROSOMAL PROTEIN OF 192 KDA"/>
    <property type="match status" value="1"/>
</dbReference>
<dbReference type="STRING" id="126957.T1IHJ5"/>
<sequence length="1939" mass="216089">MMDDSSLGILLPDEMNLDSFGTSVNEDDFPSRRESRSSREELQNKQQTDADLLSPLNYEFVNDDDDKEIDFTEFGLNEDELALITGDISDMDCGDDDSDDDKEDMWINDNNFGMTKNILDPSTSNIGFQPGKGSPASSDVDTDTELQAIYRQNPSQYPLHRPDLEGNSSAAPTGTNTDLLPRLDLRESAEGSVVSSPVNGNNGDGGGGDGSSGHSDDDLALNILSTRNSEVRLQSRERICPQGIENSEFLLPQIFFQPTHNRPSESYCIKPWGDDSSLRIDNFQSREMNCRADGSDTTEFTPVVFSTDQISARSSSLPDSRSANTAIYSSLNNHETFKLTSDATASSSRVSTQNMSSAVQNLESSLPKTELAFYTDLRNEFIQKDFMTDGEIDFGGVNEDFVNAADAMEMLNRDEKQFEENPFQQDGANSFSKSMNWMNKDNLDITRPSWMSDVSHDRVSIGRFLGSKTNPLGSLGGSKNATERPAFGGNAIVSPRNSIYEDSSTLTKNRNRDQTSEANRHPNETNSVVSISFIEKFIQDASISTDSNTLAEQVFKVAKQMKKQKKQALKSLEESSISSPKIEKSSGRKRTNFDLASTSKTNAGNLEMLQDWEPLRPSSAFQSRPSGYHSPIAASRKTRFSVGFEDRFKKPCDMETPSVLIPKEKNKFPTSTPYCGNLSFPINLSDSSWPSHIENDPTPKSRFNRIEPRTILTNHENTMTGVQPVENFDERNVDLDADKTLTETNAFEIHRRLSGGQDTRLKNSEKLVVAMPPEQIQLKKNSMQQVNLFNYKLENQSGGKSAEFFPLMHNTLRDCDQSSVRTPEISHIKKSFVQLPPLKKDVVRDSYQGGLGTSTQFRDCDTVSLQRTASIRVSSELKFEEVACVGIGCEAFLPIQNLTSRWLKCNFQLVNLILDGQSLPTEISPFIFKHETIIEPNSIDKFQVIYASRVPGAVRAELQVTAQPIVPNKPGQNESSVSQIILTAEAEHPNIDVLLDDKRLVDFGTLAEDSCTEINFGMVNVGPASVPIRLVIQSTNKPWQGFYFSKKNLNSESPVLRSLRSSNVISFKMPGQSVGTNTPRVFNTLLAFRAPTLDANARESIMSMSAMLNVEVDIPGNSTVVLHSIPLKARIGTVHVETLKDLEPVMLHSTGGKPAKCKIPLRNSGSIPLILEATISHSPRLFVITPHSLQIPPGQESDITITFIPQADVQKISSVLQLTLYPGGPAYEIQLTAEVVTSVSVLKLESSKHFLVWGGISVGSSQDQTLLLRNSCQLREPCEVQISVRGATEDYWLITPNGAAQSINCTIVSQEEIPICVKFAPTSAKHSAGKVVIKPTSILSNNKQIRYVIPLVGYGGRSKLELIGLQQNKLGIYTVPVEQSGSASSTHYSFVVKNIGEWAAFVKVIPSSENNDGIKPSLQSVGKAPPDFVVSPNEFVVGKQKSMKINVVIRLPEKSYASPNVGHNGCVGAMTILYGDEISRKRFRALKNQPPQYTTNSNQSINFDVRYHDEDIANEEDMPPTPIDVQLFYNGINHCQLQLVSVSAEKRTNLESWMVDSRPVVNASPPVRELQMRSPKRLQKNWEILPKHITFNVRRSDPKSCLVQSIYLQNKSNKSLRFYFVWPGYLFTIIPATGMLKPRELLKVDVTLIPSELSEWEGKISAKCDELEEEIKVDVKCTNVSAFPTEKLMSPVKIMIKKISFPLTVVNTSSEFPMEMQNSQVSPQQWILSSVNPAVVKTKNGEIKQVSYSAFRFTKMSGLLKADEVFLVPVTFFPLEEGEFDQEWDLVTKDSAKNVHRVTLRLLGEGISKSKKDSVTRFQISPCKKQTRSQSLNVYHQKRELIQLSANVIEFLPISVHKCSRLTVQINNISQEDHICQIIPPKPPFFVNHSRLRIKRRRFVKLPVNFKSTEAGKFKDVLKLETDLNQMLEVRLWGIATQE</sequence>
<reference evidence="10" key="2">
    <citation type="submission" date="2015-02" db="UniProtKB">
        <authorList>
            <consortium name="EnsemblMetazoa"/>
        </authorList>
    </citation>
    <scope>IDENTIFICATION</scope>
</reference>
<feature type="compositionally biased region" description="Gly residues" evidence="1">
    <location>
        <begin position="202"/>
        <end position="211"/>
    </location>
</feature>
<evidence type="ECO:0000259" key="2">
    <source>
        <dbReference type="Pfam" id="PF22060"/>
    </source>
</evidence>
<dbReference type="InterPro" id="IPR054086">
    <property type="entry name" value="Cep192-like_D2"/>
</dbReference>
<evidence type="ECO:0008006" key="12">
    <source>
        <dbReference type="Google" id="ProtNLM"/>
    </source>
</evidence>
<dbReference type="HOGENOM" id="CLU_235035_0_0_1"/>
<dbReference type="GO" id="GO:0051298">
    <property type="term" value="P:centrosome duplication"/>
    <property type="evidence" value="ECO:0007669"/>
    <property type="project" value="InterPro"/>
</dbReference>
<evidence type="ECO:0000259" key="6">
    <source>
        <dbReference type="Pfam" id="PF22067"/>
    </source>
</evidence>
<dbReference type="Pfam" id="PF22076">
    <property type="entry name" value="Cep192_D6"/>
    <property type="match status" value="1"/>
</dbReference>
<dbReference type="GO" id="GO:0090222">
    <property type="term" value="P:centrosome-templated microtubule nucleation"/>
    <property type="evidence" value="ECO:0007669"/>
    <property type="project" value="InterPro"/>
</dbReference>
<dbReference type="GO" id="GO:0071539">
    <property type="term" value="P:protein localization to centrosome"/>
    <property type="evidence" value="ECO:0007669"/>
    <property type="project" value="InterPro"/>
</dbReference>
<dbReference type="GO" id="GO:0000242">
    <property type="term" value="C:pericentriolar material"/>
    <property type="evidence" value="ECO:0007669"/>
    <property type="project" value="TreeGrafter"/>
</dbReference>
<dbReference type="GO" id="GO:0005737">
    <property type="term" value="C:cytoplasm"/>
    <property type="evidence" value="ECO:0007669"/>
    <property type="project" value="TreeGrafter"/>
</dbReference>
<name>T1IHJ5_STRMM</name>
<feature type="region of interest" description="Disordered" evidence="1">
    <location>
        <begin position="153"/>
        <end position="218"/>
    </location>
</feature>
<feature type="domain" description="Cep192-like" evidence="2">
    <location>
        <begin position="868"/>
        <end position="986"/>
    </location>
</feature>
<feature type="domain" description="Cep192/Spd-2-like" evidence="7">
    <location>
        <begin position="1242"/>
        <end position="1356"/>
    </location>
</feature>
<proteinExistence type="predicted"/>
<dbReference type="Gene3D" id="2.60.40.10">
    <property type="entry name" value="Immunoglobulins"/>
    <property type="match status" value="4"/>
</dbReference>
<dbReference type="Proteomes" id="UP000014500">
    <property type="component" value="Unassembled WGS sequence"/>
</dbReference>
<dbReference type="PANTHER" id="PTHR16029:SF11">
    <property type="entry name" value="CENTROSOMAL PROTEIN OF 192 KDA"/>
    <property type="match status" value="1"/>
</dbReference>
<feature type="compositionally biased region" description="Low complexity" evidence="1">
    <location>
        <begin position="191"/>
        <end position="201"/>
    </location>
</feature>
<dbReference type="Pfam" id="PF22065">
    <property type="entry name" value="Cep192_D7"/>
    <property type="match status" value="1"/>
</dbReference>
<accession>T1IHJ5</accession>
<evidence type="ECO:0000259" key="4">
    <source>
        <dbReference type="Pfam" id="PF22065"/>
    </source>
</evidence>
<dbReference type="eggNOG" id="ENOG502QQMZ">
    <property type="taxonomic scope" value="Eukaryota"/>
</dbReference>
<dbReference type="Pfam" id="PF22060">
    <property type="entry name" value="Cep192_D1"/>
    <property type="match status" value="1"/>
</dbReference>
<organism evidence="10 11">
    <name type="scientific">Strigamia maritima</name>
    <name type="common">European centipede</name>
    <name type="synonym">Geophilus maritimus</name>
    <dbReference type="NCBI Taxonomy" id="126957"/>
    <lineage>
        <taxon>Eukaryota</taxon>
        <taxon>Metazoa</taxon>
        <taxon>Ecdysozoa</taxon>
        <taxon>Arthropoda</taxon>
        <taxon>Myriapoda</taxon>
        <taxon>Chilopoda</taxon>
        <taxon>Pleurostigmophora</taxon>
        <taxon>Geophilomorpha</taxon>
        <taxon>Linotaeniidae</taxon>
        <taxon>Strigamia</taxon>
    </lineage>
</organism>
<feature type="region of interest" description="Disordered" evidence="1">
    <location>
        <begin position="472"/>
        <end position="524"/>
    </location>
</feature>
<dbReference type="Pfam" id="PF22067">
    <property type="entry name" value="Cep192_D3"/>
    <property type="match status" value="1"/>
</dbReference>
<dbReference type="GO" id="GO:0019901">
    <property type="term" value="F:protein kinase binding"/>
    <property type="evidence" value="ECO:0007669"/>
    <property type="project" value="TreeGrafter"/>
</dbReference>
<dbReference type="PhylomeDB" id="T1IHJ5"/>
<dbReference type="Pfam" id="PF22064">
    <property type="entry name" value="Cep192_D2"/>
    <property type="match status" value="1"/>
</dbReference>
<feature type="domain" description="Cep192-like" evidence="6">
    <location>
        <begin position="1138"/>
        <end position="1235"/>
    </location>
</feature>
<feature type="domain" description="Cep192-like" evidence="8">
    <location>
        <begin position="1373"/>
        <end position="1540"/>
    </location>
</feature>
<dbReference type="InterPro" id="IPR054089">
    <property type="entry name" value="Cep192-like_D3"/>
</dbReference>
<evidence type="ECO:0000313" key="11">
    <source>
        <dbReference type="Proteomes" id="UP000014500"/>
    </source>
</evidence>
<dbReference type="InterPro" id="IPR054087">
    <property type="entry name" value="Cep192-like_D7"/>
</dbReference>
<dbReference type="InterPro" id="IPR054085">
    <property type="entry name" value="Cep192-like_D1"/>
</dbReference>
<feature type="compositionally biased region" description="Polar residues" evidence="1">
    <location>
        <begin position="495"/>
        <end position="508"/>
    </location>
</feature>
<dbReference type="InterPro" id="IPR057662">
    <property type="entry name" value="CEP192_Aurora-A_bind"/>
</dbReference>
<feature type="compositionally biased region" description="Basic and acidic residues" evidence="1">
    <location>
        <begin position="29"/>
        <end position="43"/>
    </location>
</feature>
<dbReference type="Pfam" id="PF22074">
    <property type="entry name" value="Cep192_D5"/>
    <property type="match status" value="1"/>
</dbReference>
<dbReference type="InterPro" id="IPR054088">
    <property type="entry name" value="Cep192-like_D8"/>
</dbReference>
<reference evidence="11" key="1">
    <citation type="submission" date="2011-05" db="EMBL/GenBank/DDBJ databases">
        <authorList>
            <person name="Richards S.R."/>
            <person name="Qu J."/>
            <person name="Jiang H."/>
            <person name="Jhangiani S.N."/>
            <person name="Agravi P."/>
            <person name="Goodspeed R."/>
            <person name="Gross S."/>
            <person name="Mandapat C."/>
            <person name="Jackson L."/>
            <person name="Mathew T."/>
            <person name="Pu L."/>
            <person name="Thornton R."/>
            <person name="Saada N."/>
            <person name="Wilczek-Boney K.B."/>
            <person name="Lee S."/>
            <person name="Kovar C."/>
            <person name="Wu Y."/>
            <person name="Scherer S.E."/>
            <person name="Worley K.C."/>
            <person name="Muzny D.M."/>
            <person name="Gibbs R."/>
        </authorList>
    </citation>
    <scope>NUCLEOTIDE SEQUENCE</scope>
    <source>
        <strain evidence="11">Brora</strain>
    </source>
</reference>
<feature type="domain" description="Cep192-like" evidence="9">
    <location>
        <begin position="1579"/>
        <end position="1676"/>
    </location>
</feature>
<dbReference type="Pfam" id="PF22066">
    <property type="entry name" value="Cep192_D8"/>
    <property type="match status" value="1"/>
</dbReference>
<dbReference type="EMBL" id="JH429910">
    <property type="status" value="NOT_ANNOTATED_CDS"/>
    <property type="molecule type" value="Genomic_DNA"/>
</dbReference>
<feature type="region of interest" description="Disordered" evidence="1">
    <location>
        <begin position="16"/>
        <end position="50"/>
    </location>
</feature>
<feature type="domain" description="Cep192-like" evidence="5">
    <location>
        <begin position="1842"/>
        <end position="1936"/>
    </location>
</feature>
<feature type="compositionally biased region" description="Basic and acidic residues" evidence="1">
    <location>
        <begin position="510"/>
        <end position="523"/>
    </location>
</feature>
<dbReference type="InterPro" id="IPR054090">
    <property type="entry name" value="Cep192_Spd-2-like_dom"/>
</dbReference>
<evidence type="ECO:0000259" key="5">
    <source>
        <dbReference type="Pfam" id="PF22066"/>
    </source>
</evidence>
<feature type="domain" description="Cep192-like" evidence="4">
    <location>
        <begin position="1690"/>
        <end position="1806"/>
    </location>
</feature>
<evidence type="ECO:0000256" key="1">
    <source>
        <dbReference type="SAM" id="MobiDB-lite"/>
    </source>
</evidence>
<protein>
    <recommendedName>
        <fullName evidence="12">Abnormal spindle-like microcephaly-associated protein ASH domain-containing protein</fullName>
    </recommendedName>
</protein>
<dbReference type="GO" id="GO:0090307">
    <property type="term" value="P:mitotic spindle assembly"/>
    <property type="evidence" value="ECO:0007669"/>
    <property type="project" value="TreeGrafter"/>
</dbReference>
<evidence type="ECO:0000259" key="9">
    <source>
        <dbReference type="Pfam" id="PF22076"/>
    </source>
</evidence>
<dbReference type="Pfam" id="PF22073">
    <property type="entry name" value="Cep192_D4"/>
    <property type="match status" value="1"/>
</dbReference>
<feature type="domain" description="Cep192-like" evidence="3">
    <location>
        <begin position="988"/>
        <end position="1134"/>
    </location>
</feature>
<evidence type="ECO:0000259" key="3">
    <source>
        <dbReference type="Pfam" id="PF22064"/>
    </source>
</evidence>
<evidence type="ECO:0000313" key="10">
    <source>
        <dbReference type="EnsemblMetazoa" id="SMAR000310-PA"/>
    </source>
</evidence>
<dbReference type="Pfam" id="PF25763">
    <property type="entry name" value="Aurora-A_bind_CEP192"/>
    <property type="match status" value="1"/>
</dbReference>
<feature type="compositionally biased region" description="Polar residues" evidence="1">
    <location>
        <begin position="166"/>
        <end position="178"/>
    </location>
</feature>
<evidence type="ECO:0000259" key="8">
    <source>
        <dbReference type="Pfam" id="PF22074"/>
    </source>
</evidence>
<keyword evidence="11" id="KW-1185">Reference proteome</keyword>
<dbReference type="InterPro" id="IPR054091">
    <property type="entry name" value="Cep192-like_D5"/>
</dbReference>
<dbReference type="InterPro" id="IPR013783">
    <property type="entry name" value="Ig-like_fold"/>
</dbReference>
<feature type="region of interest" description="Disordered" evidence="1">
    <location>
        <begin position="569"/>
        <end position="594"/>
    </location>
</feature>